<dbReference type="InterPro" id="IPR009078">
    <property type="entry name" value="Ferritin-like_SF"/>
</dbReference>
<dbReference type="PRINTS" id="PR00119">
    <property type="entry name" value="CATATPASE"/>
</dbReference>
<dbReference type="InterPro" id="IPR012348">
    <property type="entry name" value="RNR-like"/>
</dbReference>
<keyword evidence="9 11" id="KW-1133">Transmembrane helix</keyword>
<dbReference type="Gene3D" id="1.10.620.20">
    <property type="entry name" value="Ribonucleotide Reductase, subunit A"/>
    <property type="match status" value="1"/>
</dbReference>
<evidence type="ECO:0000256" key="11">
    <source>
        <dbReference type="RuleBase" id="RU362081"/>
    </source>
</evidence>
<dbReference type="GO" id="GO:0005507">
    <property type="term" value="F:copper ion binding"/>
    <property type="evidence" value="ECO:0007669"/>
    <property type="project" value="TreeGrafter"/>
</dbReference>
<dbReference type="InterPro" id="IPR007029">
    <property type="entry name" value="YHS_dom"/>
</dbReference>
<sequence>MSESYHDKREESSHSNNTDPVCGMDVKNDENALKTSIDGKDYFFCSDHCLKKFTDNPNEYIEEKATPLDPEASTQTNGYICPMHPEVRQNSPGSCPKCGMALEAEIPTSNAVRYTCPMHPEVMQDGPGSCPKCGMALEPMTVEADEENPEYDFMRKRFWISALFCIPLVIIAMRDMLPGGEYLDHLASNETYHWLELALATPVVAWSGWVFHVRAIQSIMNRSLNMFTLIGLGTSVAYIYSIIAVLFPDIFPTSFRDESGAVGVYFEASAVIITLVLLGQMLELKARGQTSAAIKSLLGLAPKTARKVSDDGTEEDVPLEEVLVGDKLRVRPGEKIPVDGVVIDGNSNVDESMITGEPQPVGKTSGDKVVGATVNGTGSLVVEAEKVGADTLLSQIVHMVSEAQRSRAPVQKLADTVAGIFVPLVIGAAVIAFTIFGIWGPAPKMAHAIIVAVSVLIIACPCALGLATPVSIMVAMGKGASAGVLFKNAEAIETFKQVDTLVVDKTGTLTEGKPKLTKMEVIDGTDEKTFLSLVGSVERNSEHPLAEAIATGAKQRGAAFKEVEAFESVTGKGVGAIVAGHKILLGNSRLMADNDIDTRELTPKAETLRSEGSTVMFGAVDGKATGLLCVADPIKETTPQAIEALHNEGLYIVMLTGDTATTAQAVASELGLDDVIAEVLPDGKAATIKRLQEEGRTVAMAGDGINDAPALAQAHVGVAMGTGADVAMESAGVTLVKGDLRGIVRARRLSQATMRNIKQNLFFAFIYNALGIPIAGGALFPMFGIFLNPMIAAAAMSFSSVSVISNALRLRGAKL</sequence>
<evidence type="ECO:0000256" key="4">
    <source>
        <dbReference type="ARBA" id="ARBA00022692"/>
    </source>
</evidence>
<dbReference type="GO" id="GO:0005886">
    <property type="term" value="C:plasma membrane"/>
    <property type="evidence" value="ECO:0007669"/>
    <property type="project" value="UniProtKB-SubCell"/>
</dbReference>
<keyword evidence="15" id="KW-1185">Reference proteome</keyword>
<protein>
    <submittedName>
        <fullName evidence="14">Heavy metal translocating P-type ATPase</fullName>
    </submittedName>
</protein>
<comment type="subcellular location">
    <subcellularLocation>
        <location evidence="1">Cell membrane</location>
        <topology evidence="1">Multi-pass membrane protein</topology>
    </subcellularLocation>
</comment>
<dbReference type="GO" id="GO:0055070">
    <property type="term" value="P:copper ion homeostasis"/>
    <property type="evidence" value="ECO:0007669"/>
    <property type="project" value="TreeGrafter"/>
</dbReference>
<dbReference type="InterPro" id="IPR008250">
    <property type="entry name" value="ATPase_P-typ_transduc_dom_A_sf"/>
</dbReference>
<evidence type="ECO:0000256" key="2">
    <source>
        <dbReference type="ARBA" id="ARBA00006024"/>
    </source>
</evidence>
<keyword evidence="6 11" id="KW-0547">Nucleotide-binding</keyword>
<dbReference type="CDD" id="cd02094">
    <property type="entry name" value="P-type_ATPase_Cu-like"/>
    <property type="match status" value="1"/>
</dbReference>
<feature type="compositionally biased region" description="Basic and acidic residues" evidence="12">
    <location>
        <begin position="1"/>
        <end position="13"/>
    </location>
</feature>
<dbReference type="InterPro" id="IPR045800">
    <property type="entry name" value="HMBD"/>
</dbReference>
<dbReference type="PROSITE" id="PS00154">
    <property type="entry name" value="ATPASE_E1_E2"/>
    <property type="match status" value="1"/>
</dbReference>
<keyword evidence="10 11" id="KW-0472">Membrane</keyword>
<evidence type="ECO:0000313" key="15">
    <source>
        <dbReference type="Proteomes" id="UP000428328"/>
    </source>
</evidence>
<reference evidence="14 15" key="1">
    <citation type="submission" date="2019-11" db="EMBL/GenBank/DDBJ databases">
        <authorList>
            <person name="Zheng R.K."/>
            <person name="Sun C.M."/>
        </authorList>
    </citation>
    <scope>NUCLEOTIDE SEQUENCE [LARGE SCALE GENOMIC DNA]</scope>
    <source>
        <strain evidence="14 15">SRB007</strain>
    </source>
</reference>
<dbReference type="InterPro" id="IPR036412">
    <property type="entry name" value="HAD-like_sf"/>
</dbReference>
<dbReference type="InterPro" id="IPR059000">
    <property type="entry name" value="ATPase_P-type_domA"/>
</dbReference>
<dbReference type="InterPro" id="IPR001757">
    <property type="entry name" value="P_typ_ATPase"/>
</dbReference>
<dbReference type="Pfam" id="PF04945">
    <property type="entry name" value="YHS"/>
    <property type="match status" value="1"/>
</dbReference>
<evidence type="ECO:0000256" key="1">
    <source>
        <dbReference type="ARBA" id="ARBA00004651"/>
    </source>
</evidence>
<dbReference type="InterPro" id="IPR044492">
    <property type="entry name" value="P_typ_ATPase_HD_dom"/>
</dbReference>
<dbReference type="SUPFAM" id="SSF81653">
    <property type="entry name" value="Calcium ATPase, transduction domain A"/>
    <property type="match status" value="1"/>
</dbReference>
<evidence type="ECO:0000256" key="5">
    <source>
        <dbReference type="ARBA" id="ARBA00022723"/>
    </source>
</evidence>
<dbReference type="Proteomes" id="UP000428328">
    <property type="component" value="Chromosome"/>
</dbReference>
<dbReference type="InterPro" id="IPR023298">
    <property type="entry name" value="ATPase_P-typ_TM_dom_sf"/>
</dbReference>
<evidence type="ECO:0000256" key="6">
    <source>
        <dbReference type="ARBA" id="ARBA00022741"/>
    </source>
</evidence>
<keyword evidence="4 11" id="KW-0812">Transmembrane</keyword>
<dbReference type="GO" id="GO:0016887">
    <property type="term" value="F:ATP hydrolysis activity"/>
    <property type="evidence" value="ECO:0007669"/>
    <property type="project" value="InterPro"/>
</dbReference>
<feature type="domain" description="TRASH" evidence="13">
    <location>
        <begin position="19"/>
        <end position="57"/>
    </location>
</feature>
<dbReference type="SUPFAM" id="SSF47240">
    <property type="entry name" value="Ferritin-like"/>
    <property type="match status" value="1"/>
</dbReference>
<evidence type="ECO:0000256" key="10">
    <source>
        <dbReference type="ARBA" id="ARBA00023136"/>
    </source>
</evidence>
<dbReference type="GO" id="GO:0060003">
    <property type="term" value="P:copper ion export"/>
    <property type="evidence" value="ECO:0007669"/>
    <property type="project" value="UniProtKB-ARBA"/>
</dbReference>
<feature type="transmembrane region" description="Helical" evidence="11">
    <location>
        <begin position="259"/>
        <end position="278"/>
    </location>
</feature>
<evidence type="ECO:0000256" key="12">
    <source>
        <dbReference type="SAM" id="MobiDB-lite"/>
    </source>
</evidence>
<dbReference type="Pfam" id="PF00122">
    <property type="entry name" value="E1-E2_ATPase"/>
    <property type="match status" value="1"/>
</dbReference>
<keyword evidence="5 11" id="KW-0479">Metal-binding</keyword>
<dbReference type="Pfam" id="PF19335">
    <property type="entry name" value="HMBD"/>
    <property type="match status" value="2"/>
</dbReference>
<dbReference type="InterPro" id="IPR011017">
    <property type="entry name" value="TRASH_dom"/>
</dbReference>
<dbReference type="GO" id="GO:0005524">
    <property type="term" value="F:ATP binding"/>
    <property type="evidence" value="ECO:0007669"/>
    <property type="project" value="UniProtKB-UniRule"/>
</dbReference>
<dbReference type="GO" id="GO:0043682">
    <property type="term" value="F:P-type divalent copper transporter activity"/>
    <property type="evidence" value="ECO:0007669"/>
    <property type="project" value="TreeGrafter"/>
</dbReference>
<organism evidence="14 15">
    <name type="scientific">Pseudodesulfovibrio cashew</name>
    <dbReference type="NCBI Taxonomy" id="2678688"/>
    <lineage>
        <taxon>Bacteria</taxon>
        <taxon>Pseudomonadati</taxon>
        <taxon>Thermodesulfobacteriota</taxon>
        <taxon>Desulfovibrionia</taxon>
        <taxon>Desulfovibrionales</taxon>
        <taxon>Desulfovibrionaceae</taxon>
    </lineage>
</organism>
<evidence type="ECO:0000256" key="3">
    <source>
        <dbReference type="ARBA" id="ARBA00022475"/>
    </source>
</evidence>
<dbReference type="SFLD" id="SFLDS00003">
    <property type="entry name" value="Haloacid_Dehalogenase"/>
    <property type="match status" value="1"/>
</dbReference>
<keyword evidence="3 11" id="KW-1003">Cell membrane</keyword>
<dbReference type="InterPro" id="IPR023299">
    <property type="entry name" value="ATPase_P-typ_cyto_dom_N"/>
</dbReference>
<evidence type="ECO:0000256" key="9">
    <source>
        <dbReference type="ARBA" id="ARBA00022989"/>
    </source>
</evidence>
<dbReference type="FunFam" id="2.70.150.10:FF:000020">
    <property type="entry name" value="Copper-exporting P-type ATPase A"/>
    <property type="match status" value="1"/>
</dbReference>
<accession>A0A6I6JF31</accession>
<dbReference type="SUPFAM" id="SSF81665">
    <property type="entry name" value="Calcium ATPase, transmembrane domain M"/>
    <property type="match status" value="1"/>
</dbReference>
<dbReference type="SFLD" id="SFLDG00002">
    <property type="entry name" value="C1.7:_P-type_atpase_like"/>
    <property type="match status" value="1"/>
</dbReference>
<dbReference type="Gene3D" id="3.40.1110.10">
    <property type="entry name" value="Calcium-transporting ATPase, cytoplasmic domain N"/>
    <property type="match status" value="1"/>
</dbReference>
<feature type="transmembrane region" description="Helical" evidence="11">
    <location>
        <begin position="158"/>
        <end position="174"/>
    </location>
</feature>
<proteinExistence type="inferred from homology"/>
<dbReference type="RefSeq" id="WP_158949710.1">
    <property type="nucleotide sequence ID" value="NZ_CP046400.1"/>
</dbReference>
<evidence type="ECO:0000313" key="14">
    <source>
        <dbReference type="EMBL" id="QGY41435.1"/>
    </source>
</evidence>
<evidence type="ECO:0000259" key="13">
    <source>
        <dbReference type="SMART" id="SM00746"/>
    </source>
</evidence>
<feature type="transmembrane region" description="Helical" evidence="11">
    <location>
        <begin position="761"/>
        <end position="780"/>
    </location>
</feature>
<gene>
    <name evidence="14" type="ORF">GM415_15355</name>
</gene>
<dbReference type="SUPFAM" id="SSF56784">
    <property type="entry name" value="HAD-like"/>
    <property type="match status" value="1"/>
</dbReference>
<dbReference type="PANTHER" id="PTHR43520">
    <property type="entry name" value="ATP7, ISOFORM B"/>
    <property type="match status" value="1"/>
</dbReference>
<dbReference type="InterPro" id="IPR018303">
    <property type="entry name" value="ATPase_P-typ_P_site"/>
</dbReference>
<dbReference type="PRINTS" id="PR00943">
    <property type="entry name" value="CUATPASE"/>
</dbReference>
<dbReference type="InterPro" id="IPR023214">
    <property type="entry name" value="HAD_sf"/>
</dbReference>
<dbReference type="GO" id="GO:0016491">
    <property type="term" value="F:oxidoreductase activity"/>
    <property type="evidence" value="ECO:0007669"/>
    <property type="project" value="InterPro"/>
</dbReference>
<keyword evidence="7 11" id="KW-0067">ATP-binding</keyword>
<feature type="transmembrane region" description="Helical" evidence="11">
    <location>
        <begin position="786"/>
        <end position="808"/>
    </location>
</feature>
<comment type="similarity">
    <text evidence="2 11">Belongs to the cation transport ATPase (P-type) (TC 3.A.3) family. Type IB subfamily.</text>
</comment>
<dbReference type="PANTHER" id="PTHR43520:SF8">
    <property type="entry name" value="P-TYPE CU(+) TRANSPORTER"/>
    <property type="match status" value="1"/>
</dbReference>
<feature type="transmembrane region" description="Helical" evidence="11">
    <location>
        <begin position="224"/>
        <end position="247"/>
    </location>
</feature>
<name>A0A6I6JF31_9BACT</name>
<feature type="transmembrane region" description="Helical" evidence="11">
    <location>
        <begin position="194"/>
        <end position="212"/>
    </location>
</feature>
<evidence type="ECO:0000256" key="8">
    <source>
        <dbReference type="ARBA" id="ARBA00022967"/>
    </source>
</evidence>
<dbReference type="Pfam" id="PF00702">
    <property type="entry name" value="Hydrolase"/>
    <property type="match status" value="1"/>
</dbReference>
<dbReference type="SFLD" id="SFLDF00027">
    <property type="entry name" value="p-type_atpase"/>
    <property type="match status" value="1"/>
</dbReference>
<dbReference type="SMART" id="SM00746">
    <property type="entry name" value="TRASH"/>
    <property type="match status" value="1"/>
</dbReference>
<feature type="region of interest" description="Disordered" evidence="12">
    <location>
        <begin position="1"/>
        <end position="25"/>
    </location>
</feature>
<dbReference type="InterPro" id="IPR027256">
    <property type="entry name" value="P-typ_ATPase_IB"/>
</dbReference>
<dbReference type="Gene3D" id="3.40.50.1000">
    <property type="entry name" value="HAD superfamily/HAD-like"/>
    <property type="match status" value="1"/>
</dbReference>
<dbReference type="NCBIfam" id="TIGR01494">
    <property type="entry name" value="ATPase_P-type"/>
    <property type="match status" value="1"/>
</dbReference>
<dbReference type="KEGG" id="psel:GM415_15355"/>
<dbReference type="Gene3D" id="2.70.150.10">
    <property type="entry name" value="Calcium-transporting ATPase, cytoplasmic transduction domain A"/>
    <property type="match status" value="1"/>
</dbReference>
<evidence type="ECO:0000256" key="7">
    <source>
        <dbReference type="ARBA" id="ARBA00022840"/>
    </source>
</evidence>
<feature type="transmembrane region" description="Helical" evidence="11">
    <location>
        <begin position="413"/>
        <end position="439"/>
    </location>
</feature>
<dbReference type="EMBL" id="CP046400">
    <property type="protein sequence ID" value="QGY41435.1"/>
    <property type="molecule type" value="Genomic_DNA"/>
</dbReference>
<dbReference type="NCBIfam" id="TIGR01525">
    <property type="entry name" value="ATPase-IB_hvy"/>
    <property type="match status" value="1"/>
</dbReference>
<keyword evidence="8" id="KW-1278">Translocase</keyword>
<feature type="transmembrane region" description="Helical" evidence="11">
    <location>
        <begin position="445"/>
        <end position="468"/>
    </location>
</feature>
<dbReference type="AlphaFoldDB" id="A0A6I6JF31"/>
<dbReference type="NCBIfam" id="TIGR01511">
    <property type="entry name" value="ATPase-IB1_Cu"/>
    <property type="match status" value="1"/>
</dbReference>